<feature type="coiled-coil region" evidence="1">
    <location>
        <begin position="102"/>
        <end position="129"/>
    </location>
</feature>
<dbReference type="AlphaFoldDB" id="A0A8S0RX16"/>
<sequence length="187" mass="20993">MLYKIPHMKCKMQRAQSEDPDSITRDDVYILGHSRKNGEHINESVGETLNKIKAYSETVSSPSKHSLEGDGVAKVLSPERPRQVRSLGFGATPSKFNALVNNHNLPTQIQELRDKIKELKALFQVKSKSDEQEDNSRDRSLNGLDNLQTKKCKLLYWFGKADIVAKGEIASTNPNDLVHHVPLGNEC</sequence>
<keyword evidence="1" id="KW-0175">Coiled coil</keyword>
<keyword evidence="3" id="KW-1185">Reference proteome</keyword>
<gene>
    <name evidence="2" type="ORF">OLEA9_A038641</name>
</gene>
<dbReference type="OrthoDB" id="1730237at2759"/>
<organism evidence="2 3">
    <name type="scientific">Olea europaea subsp. europaea</name>
    <dbReference type="NCBI Taxonomy" id="158383"/>
    <lineage>
        <taxon>Eukaryota</taxon>
        <taxon>Viridiplantae</taxon>
        <taxon>Streptophyta</taxon>
        <taxon>Embryophyta</taxon>
        <taxon>Tracheophyta</taxon>
        <taxon>Spermatophyta</taxon>
        <taxon>Magnoliopsida</taxon>
        <taxon>eudicotyledons</taxon>
        <taxon>Gunneridae</taxon>
        <taxon>Pentapetalae</taxon>
        <taxon>asterids</taxon>
        <taxon>lamiids</taxon>
        <taxon>Lamiales</taxon>
        <taxon>Oleaceae</taxon>
        <taxon>Oleeae</taxon>
        <taxon>Olea</taxon>
    </lineage>
</organism>
<name>A0A8S0RX16_OLEEU</name>
<dbReference type="EMBL" id="CACTIH010003743">
    <property type="protein sequence ID" value="CAA2983783.1"/>
    <property type="molecule type" value="Genomic_DNA"/>
</dbReference>
<evidence type="ECO:0000313" key="2">
    <source>
        <dbReference type="EMBL" id="CAA2983783.1"/>
    </source>
</evidence>
<evidence type="ECO:0000313" key="3">
    <source>
        <dbReference type="Proteomes" id="UP000594638"/>
    </source>
</evidence>
<dbReference type="Proteomes" id="UP000594638">
    <property type="component" value="Unassembled WGS sequence"/>
</dbReference>
<proteinExistence type="predicted"/>
<comment type="caution">
    <text evidence="2">The sequence shown here is derived from an EMBL/GenBank/DDBJ whole genome shotgun (WGS) entry which is preliminary data.</text>
</comment>
<dbReference type="Gramene" id="OE9A038641T1">
    <property type="protein sequence ID" value="OE9A038641C1"/>
    <property type="gene ID" value="OE9A038641"/>
</dbReference>
<evidence type="ECO:0000256" key="1">
    <source>
        <dbReference type="SAM" id="Coils"/>
    </source>
</evidence>
<accession>A0A8S0RX16</accession>
<protein>
    <submittedName>
        <fullName evidence="2">Uncharacterized protein</fullName>
    </submittedName>
</protein>
<reference evidence="2 3" key="1">
    <citation type="submission" date="2019-12" db="EMBL/GenBank/DDBJ databases">
        <authorList>
            <person name="Alioto T."/>
            <person name="Alioto T."/>
            <person name="Gomez Garrido J."/>
        </authorList>
    </citation>
    <scope>NUCLEOTIDE SEQUENCE [LARGE SCALE GENOMIC DNA]</scope>
</reference>